<organism evidence="2 3">
    <name type="scientific">Gnomoniopsis smithogilvyi</name>
    <dbReference type="NCBI Taxonomy" id="1191159"/>
    <lineage>
        <taxon>Eukaryota</taxon>
        <taxon>Fungi</taxon>
        <taxon>Dikarya</taxon>
        <taxon>Ascomycota</taxon>
        <taxon>Pezizomycotina</taxon>
        <taxon>Sordariomycetes</taxon>
        <taxon>Sordariomycetidae</taxon>
        <taxon>Diaporthales</taxon>
        <taxon>Gnomoniaceae</taxon>
        <taxon>Gnomoniopsis</taxon>
    </lineage>
</organism>
<dbReference type="AlphaFoldDB" id="A0A9W8YQV9"/>
<name>A0A9W8YQV9_9PEZI</name>
<dbReference type="EMBL" id="JAPEVB010000004">
    <property type="protein sequence ID" value="KAJ4388558.1"/>
    <property type="molecule type" value="Genomic_DNA"/>
</dbReference>
<evidence type="ECO:0000313" key="3">
    <source>
        <dbReference type="Proteomes" id="UP001140453"/>
    </source>
</evidence>
<proteinExistence type="predicted"/>
<accession>A0A9W8YQV9</accession>
<evidence type="ECO:0000256" key="1">
    <source>
        <dbReference type="SAM" id="MobiDB-lite"/>
    </source>
</evidence>
<evidence type="ECO:0000313" key="2">
    <source>
        <dbReference type="EMBL" id="KAJ4388558.1"/>
    </source>
</evidence>
<feature type="region of interest" description="Disordered" evidence="1">
    <location>
        <begin position="25"/>
        <end position="66"/>
    </location>
</feature>
<reference evidence="2" key="1">
    <citation type="submission" date="2022-10" db="EMBL/GenBank/DDBJ databases">
        <title>Tapping the CABI collections for fungal endophytes: first genome assemblies for Collariella, Neodidymelliopsis, Ascochyta clinopodiicola, Didymella pomorum, Didymosphaeria variabile, Neocosmospora piperis and Neocucurbitaria cava.</title>
        <authorList>
            <person name="Hill R."/>
        </authorList>
    </citation>
    <scope>NUCLEOTIDE SEQUENCE</scope>
    <source>
        <strain evidence="2">IMI 355082</strain>
    </source>
</reference>
<dbReference type="OrthoDB" id="2279190at2759"/>
<gene>
    <name evidence="2" type="ORF">N0V93_006016</name>
</gene>
<sequence length="106" mass="10840">MSSTASSPDAQKAAIANPMANANRGLDFSVGNGNTKLTHQSEHGGSLPLPNLSGRGNGPVGNLLRGPVDEEGNLKAAALTVGIKLDLEAEVHLSARVRGDILVGLY</sequence>
<comment type="caution">
    <text evidence="2">The sequence shown here is derived from an EMBL/GenBank/DDBJ whole genome shotgun (WGS) entry which is preliminary data.</text>
</comment>
<keyword evidence="3" id="KW-1185">Reference proteome</keyword>
<dbReference type="Proteomes" id="UP001140453">
    <property type="component" value="Unassembled WGS sequence"/>
</dbReference>
<protein>
    <submittedName>
        <fullName evidence="2">Uncharacterized protein</fullName>
    </submittedName>
</protein>